<sequence>MRPFLGRLGSFVRYLLHKEEPRGLHEQCRCCGTTVSDTLCHDCFQSAPMCQLCFTRTHNQTPFHWARVWSSEKSCFVQRDISELRFVISLGHNGGRCPLMTYDRSRSMRIVDVNGIHETRIQYCHCNSRVDQFEQLMNAGLFPATDTNPDTAITFNLLETFNIDSLVSKKAAYDFVTALRRRTDPDFPDRVPNIHPQFLRVVRVWRALQMFKQSGQGHGIDDVMQEFVPGWQGRSLIQSCLACPQVGFNMEEEVDEDEWKHVETLFLSADGHFGLQRKSKVEDPDDAADTEDIGLFPDDHVYAEYTSKAQDSTGKTTCANLKAANMQNKAKFIGLVISGVIAITCARHNFFLHGGMVNMIHGEKFNLTDLALAGVLRFLLLVRHIVLTYDIACQYEKNLVKRFKENFIGTPFEHLGLDEVVDRFLCLVPKMHLKGHIPDCQYEYSLNFTQNVGRTYGEGIEGTWAEAKQAGGMTREMNAGHRIDTLNALQNDWNITKLQNLFSSLFRQLTNARSQARRKLEFYKGQSKLNGQVRVEKWLKMSVKPVRKGKHVESVYRLKEDKSKSDAQIYRQMLDAEAEGTPNTNVKTPVSQFLNNGLKIQSTQRSIKANARKRDQTDADKTALAKQRASLRGSLKRWREEQEAICPSVLDLVLEQRFGHPEEERLFLPSDLSSAQRREHQLEHLSECEMKLRRGEANDAIRSLRTELRHLDALWDMKKKKANHNVGTERNLRGLKDVHNSEEKVRRLATKYRECRHAMLALGMSAADAKGYPVLEDADMYQKNVIQPHALGEGSTTESWLWVFGAVGSLSIEERNEFDMECK</sequence>
<accession>A0A4S8LEC9</accession>
<feature type="region of interest" description="Disordered" evidence="1">
    <location>
        <begin position="606"/>
        <end position="625"/>
    </location>
</feature>
<keyword evidence="4" id="KW-1185">Reference proteome</keyword>
<feature type="domain" description="CxC2-like cysteine cluster KDZ transposase-associated" evidence="2">
    <location>
        <begin position="83"/>
        <end position="184"/>
    </location>
</feature>
<protein>
    <recommendedName>
        <fullName evidence="2">CxC2-like cysteine cluster KDZ transposase-associated domain-containing protein</fullName>
    </recommendedName>
</protein>
<dbReference type="PANTHER" id="PTHR33096:SF1">
    <property type="entry name" value="CXC1-LIKE CYSTEINE CLUSTER ASSOCIATED WITH KDZ TRANSPOSASES DOMAIN-CONTAINING PROTEIN"/>
    <property type="match status" value="1"/>
</dbReference>
<gene>
    <name evidence="3" type="ORF">K435DRAFT_682184</name>
</gene>
<name>A0A4S8LEC9_DENBC</name>
<evidence type="ECO:0000313" key="4">
    <source>
        <dbReference type="Proteomes" id="UP000297245"/>
    </source>
</evidence>
<dbReference type="EMBL" id="ML179462">
    <property type="protein sequence ID" value="THU87141.1"/>
    <property type="molecule type" value="Genomic_DNA"/>
</dbReference>
<evidence type="ECO:0000256" key="1">
    <source>
        <dbReference type="SAM" id="MobiDB-lite"/>
    </source>
</evidence>
<dbReference type="Pfam" id="PF18803">
    <property type="entry name" value="CxC2"/>
    <property type="match status" value="1"/>
</dbReference>
<proteinExistence type="predicted"/>
<reference evidence="3 4" key="1">
    <citation type="journal article" date="2019" name="Nat. Ecol. Evol.">
        <title>Megaphylogeny resolves global patterns of mushroom evolution.</title>
        <authorList>
            <person name="Varga T."/>
            <person name="Krizsan K."/>
            <person name="Foldi C."/>
            <person name="Dima B."/>
            <person name="Sanchez-Garcia M."/>
            <person name="Sanchez-Ramirez S."/>
            <person name="Szollosi G.J."/>
            <person name="Szarkandi J.G."/>
            <person name="Papp V."/>
            <person name="Albert L."/>
            <person name="Andreopoulos W."/>
            <person name="Angelini C."/>
            <person name="Antonin V."/>
            <person name="Barry K.W."/>
            <person name="Bougher N.L."/>
            <person name="Buchanan P."/>
            <person name="Buyck B."/>
            <person name="Bense V."/>
            <person name="Catcheside P."/>
            <person name="Chovatia M."/>
            <person name="Cooper J."/>
            <person name="Damon W."/>
            <person name="Desjardin D."/>
            <person name="Finy P."/>
            <person name="Geml J."/>
            <person name="Haridas S."/>
            <person name="Hughes K."/>
            <person name="Justo A."/>
            <person name="Karasinski D."/>
            <person name="Kautmanova I."/>
            <person name="Kiss B."/>
            <person name="Kocsube S."/>
            <person name="Kotiranta H."/>
            <person name="LaButti K.M."/>
            <person name="Lechner B.E."/>
            <person name="Liimatainen K."/>
            <person name="Lipzen A."/>
            <person name="Lukacs Z."/>
            <person name="Mihaltcheva S."/>
            <person name="Morgado L.N."/>
            <person name="Niskanen T."/>
            <person name="Noordeloos M.E."/>
            <person name="Ohm R.A."/>
            <person name="Ortiz-Santana B."/>
            <person name="Ovrebo C."/>
            <person name="Racz N."/>
            <person name="Riley R."/>
            <person name="Savchenko A."/>
            <person name="Shiryaev A."/>
            <person name="Soop K."/>
            <person name="Spirin V."/>
            <person name="Szebenyi C."/>
            <person name="Tomsovsky M."/>
            <person name="Tulloss R.E."/>
            <person name="Uehling J."/>
            <person name="Grigoriev I.V."/>
            <person name="Vagvolgyi C."/>
            <person name="Papp T."/>
            <person name="Martin F.M."/>
            <person name="Miettinen O."/>
            <person name="Hibbett D.S."/>
            <person name="Nagy L.G."/>
        </authorList>
    </citation>
    <scope>NUCLEOTIDE SEQUENCE [LARGE SCALE GENOMIC DNA]</scope>
    <source>
        <strain evidence="3 4">CBS 962.96</strain>
    </source>
</reference>
<dbReference type="OrthoDB" id="3256058at2759"/>
<feature type="compositionally biased region" description="Basic and acidic residues" evidence="1">
    <location>
        <begin position="612"/>
        <end position="623"/>
    </location>
</feature>
<dbReference type="PANTHER" id="PTHR33096">
    <property type="entry name" value="CXC2 DOMAIN-CONTAINING PROTEIN"/>
    <property type="match status" value="1"/>
</dbReference>
<dbReference type="Proteomes" id="UP000297245">
    <property type="component" value="Unassembled WGS sequence"/>
</dbReference>
<dbReference type="AlphaFoldDB" id="A0A4S8LEC9"/>
<evidence type="ECO:0000259" key="2">
    <source>
        <dbReference type="Pfam" id="PF18803"/>
    </source>
</evidence>
<organism evidence="3 4">
    <name type="scientific">Dendrothele bispora (strain CBS 962.96)</name>
    <dbReference type="NCBI Taxonomy" id="1314807"/>
    <lineage>
        <taxon>Eukaryota</taxon>
        <taxon>Fungi</taxon>
        <taxon>Dikarya</taxon>
        <taxon>Basidiomycota</taxon>
        <taxon>Agaricomycotina</taxon>
        <taxon>Agaricomycetes</taxon>
        <taxon>Agaricomycetidae</taxon>
        <taxon>Agaricales</taxon>
        <taxon>Agaricales incertae sedis</taxon>
        <taxon>Dendrothele</taxon>
    </lineage>
</organism>
<dbReference type="InterPro" id="IPR041457">
    <property type="entry name" value="CxC2_KDZ-assoc"/>
</dbReference>
<evidence type="ECO:0000313" key="3">
    <source>
        <dbReference type="EMBL" id="THU87141.1"/>
    </source>
</evidence>
<dbReference type="Pfam" id="PF18758">
    <property type="entry name" value="KDZ"/>
    <property type="match status" value="1"/>
</dbReference>
<dbReference type="InterPro" id="IPR040521">
    <property type="entry name" value="KDZ"/>
</dbReference>